<dbReference type="Pfam" id="PF00128">
    <property type="entry name" value="Alpha-amylase"/>
    <property type="match status" value="1"/>
</dbReference>
<feature type="binding site" evidence="5">
    <location>
        <begin position="292"/>
        <end position="293"/>
    </location>
    <ligand>
        <name>substrate</name>
    </ligand>
</feature>
<evidence type="ECO:0000313" key="7">
    <source>
        <dbReference type="EMBL" id="GIG54139.1"/>
    </source>
</evidence>
<evidence type="ECO:0000256" key="4">
    <source>
        <dbReference type="PIRSR" id="PIRSR003059-1"/>
    </source>
</evidence>
<feature type="binding site" evidence="5">
    <location>
        <position position="235"/>
    </location>
    <ligand>
        <name>substrate</name>
    </ligand>
</feature>
<evidence type="ECO:0000256" key="3">
    <source>
        <dbReference type="ARBA" id="ARBA00022679"/>
    </source>
</evidence>
<dbReference type="RefSeq" id="WP_203653638.1">
    <property type="nucleotide sequence ID" value="NZ_BONR01000001.1"/>
</dbReference>
<feature type="binding site" evidence="5">
    <location>
        <position position="53"/>
    </location>
    <ligand>
        <name>substrate</name>
    </ligand>
</feature>
<reference evidence="7" key="1">
    <citation type="submission" date="2021-01" db="EMBL/GenBank/DDBJ databases">
        <title>Whole genome shotgun sequence of Demequina activiva NBRC 110675.</title>
        <authorList>
            <person name="Komaki H."/>
            <person name="Tamura T."/>
        </authorList>
    </citation>
    <scope>NUCLEOTIDE SEQUENCE</scope>
    <source>
        <strain evidence="7">NBRC 110675</strain>
    </source>
</reference>
<evidence type="ECO:0000256" key="2">
    <source>
        <dbReference type="ARBA" id="ARBA00022676"/>
    </source>
</evidence>
<dbReference type="InterPro" id="IPR006047">
    <property type="entry name" value="GH13_cat_dom"/>
</dbReference>
<protein>
    <submittedName>
        <fullName evidence="7">Sucrose phosphorylase</fullName>
    </submittedName>
</protein>
<dbReference type="InterPro" id="IPR017853">
    <property type="entry name" value="GH"/>
</dbReference>
<sequence length="495" mass="53499">MTESPAHRPQLITYVDRLGGDLAGLTDLLEGPLGGVFGGVHLLPYFTPFDGADAGFDPEDHAQVDPRLGTWDGVAALARTHSVMSDVIVNHVSAASAMHRDVLERGAESPWEPMFLTLGSVFPDGATEQDLARIYRPRPGLPFTVMTWGGERRLVWTTFTADQVDIDLRSDQAWAYLTHVIDTMVASGVTLLRLDAVGYTGKEPGTDCFMTEATAVYTERIMALAHERGAQVLLEVHGHHTQQIDLAPTVDYVYDFALPPLVLHALHAQDLDPLSRWLDMRPANAFTVLDTHDGIGIVDVGASDLVPGEPGLLEPAQIDALVESIHDASGGGSRLATGAAASNLDLYQVNCTFYDALGRDDRRYLLARLIQLMTPGTPQVYYVGLLAGANDTDLLERTGVGRDVNRHHYTRDEVEAALASPVVEAQVAAIRLRGEHPGFGGEFSHALSGSRGTLRWKAADATVTLDFDVADATFSLVATDPSGEPWELTHAALEV</sequence>
<feature type="binding site" evidence="5">
    <location>
        <begin position="193"/>
        <end position="195"/>
    </location>
    <ligand>
        <name>substrate</name>
    </ligand>
</feature>
<dbReference type="GO" id="GO:0004645">
    <property type="term" value="F:1,4-alpha-oligoglucan phosphorylase activity"/>
    <property type="evidence" value="ECO:0007669"/>
    <property type="project" value="InterPro"/>
</dbReference>
<dbReference type="InterPro" id="IPR045857">
    <property type="entry name" value="O16G_dom_2"/>
</dbReference>
<dbReference type="Proteomes" id="UP000652354">
    <property type="component" value="Unassembled WGS sequence"/>
</dbReference>
<feature type="binding site" evidence="5">
    <location>
        <begin position="345"/>
        <end position="348"/>
    </location>
    <ligand>
        <name>substrate</name>
    </ligand>
</feature>
<feature type="binding site" evidence="5">
    <location>
        <position position="91"/>
    </location>
    <ligand>
        <name>substrate</name>
    </ligand>
</feature>
<evidence type="ECO:0000256" key="5">
    <source>
        <dbReference type="PIRSR" id="PIRSR003059-2"/>
    </source>
</evidence>
<dbReference type="PIRSF" id="PIRSF003059">
    <property type="entry name" value="Sucrose_phosphorylase"/>
    <property type="match status" value="1"/>
</dbReference>
<organism evidence="7 8">
    <name type="scientific">Demequina activiva</name>
    <dbReference type="NCBI Taxonomy" id="1582364"/>
    <lineage>
        <taxon>Bacteria</taxon>
        <taxon>Bacillati</taxon>
        <taxon>Actinomycetota</taxon>
        <taxon>Actinomycetes</taxon>
        <taxon>Micrococcales</taxon>
        <taxon>Demequinaceae</taxon>
        <taxon>Demequina</taxon>
    </lineage>
</organism>
<evidence type="ECO:0000259" key="6">
    <source>
        <dbReference type="SMART" id="SM00642"/>
    </source>
</evidence>
<feature type="binding site" evidence="5">
    <location>
        <position position="402"/>
    </location>
    <ligand>
        <name>substrate</name>
    </ligand>
</feature>
<comment type="caution">
    <text evidence="7">The sequence shown here is derived from an EMBL/GenBank/DDBJ whole genome shotgun (WGS) entry which is preliminary data.</text>
</comment>
<dbReference type="SUPFAM" id="SSF51445">
    <property type="entry name" value="(Trans)glycosidases"/>
    <property type="match status" value="1"/>
</dbReference>
<dbReference type="Gene3D" id="3.90.400.10">
    <property type="entry name" value="Oligo-1,6-glucosidase, Domain 2"/>
    <property type="match status" value="1"/>
</dbReference>
<feature type="active site" description="Nucleophile" evidence="4">
    <location>
        <position position="195"/>
    </location>
</feature>
<keyword evidence="3" id="KW-0808">Transferase</keyword>
<dbReference type="PANTHER" id="PTHR38784">
    <property type="entry name" value="SUCROSE PHOSPHORYLASE"/>
    <property type="match status" value="1"/>
</dbReference>
<name>A0A919Q166_9MICO</name>
<dbReference type="InterPro" id="IPR016377">
    <property type="entry name" value="Sucrose_GGa_phosphorylase-rel"/>
</dbReference>
<keyword evidence="2" id="KW-0328">Glycosyltransferase</keyword>
<keyword evidence="8" id="KW-1185">Reference proteome</keyword>
<dbReference type="SMART" id="SM00642">
    <property type="entry name" value="Aamy"/>
    <property type="match status" value="1"/>
</dbReference>
<proteinExistence type="inferred from homology"/>
<comment type="similarity">
    <text evidence="1">Belongs to the glycosyl hydrolase 13 family. Sucrose phosphorylase subfamily.</text>
</comment>
<dbReference type="PANTHER" id="PTHR38784:SF1">
    <property type="entry name" value="SUCROSE PHOSPHORYLASE"/>
    <property type="match status" value="1"/>
</dbReference>
<evidence type="ECO:0000313" key="8">
    <source>
        <dbReference type="Proteomes" id="UP000652354"/>
    </source>
</evidence>
<accession>A0A919Q166</accession>
<feature type="active site" description="Proton donor" evidence="4">
    <location>
        <position position="235"/>
    </location>
</feature>
<dbReference type="AlphaFoldDB" id="A0A919Q166"/>
<dbReference type="InterPro" id="IPR022527">
    <property type="entry name" value="Sucrose_phospho"/>
</dbReference>
<gene>
    <name evidence="7" type="primary">spl</name>
    <name evidence="7" type="ORF">Dac01nite_08910</name>
</gene>
<evidence type="ECO:0000256" key="1">
    <source>
        <dbReference type="ARBA" id="ARBA00008452"/>
    </source>
</evidence>
<dbReference type="EMBL" id="BONR01000001">
    <property type="protein sequence ID" value="GIG54139.1"/>
    <property type="molecule type" value="Genomic_DNA"/>
</dbReference>
<feature type="domain" description="Glycosyl hydrolase family 13 catalytic" evidence="6">
    <location>
        <begin position="10"/>
        <end position="433"/>
    </location>
</feature>
<dbReference type="NCBIfam" id="TIGR03852">
    <property type="entry name" value="sucrose_gtfA"/>
    <property type="match status" value="1"/>
</dbReference>
<dbReference type="GO" id="GO:0005975">
    <property type="term" value="P:carbohydrate metabolic process"/>
    <property type="evidence" value="ECO:0007669"/>
    <property type="project" value="InterPro"/>
</dbReference>
<dbReference type="Gene3D" id="3.20.20.80">
    <property type="entry name" value="Glycosidases"/>
    <property type="match status" value="1"/>
</dbReference>